<dbReference type="EMBL" id="JAUEPO010000006">
    <property type="protein sequence ID" value="KAK3319489.1"/>
    <property type="molecule type" value="Genomic_DNA"/>
</dbReference>
<organism evidence="1 2">
    <name type="scientific">Cercophora scortea</name>
    <dbReference type="NCBI Taxonomy" id="314031"/>
    <lineage>
        <taxon>Eukaryota</taxon>
        <taxon>Fungi</taxon>
        <taxon>Dikarya</taxon>
        <taxon>Ascomycota</taxon>
        <taxon>Pezizomycotina</taxon>
        <taxon>Sordariomycetes</taxon>
        <taxon>Sordariomycetidae</taxon>
        <taxon>Sordariales</taxon>
        <taxon>Lasiosphaeriaceae</taxon>
        <taxon>Cercophora</taxon>
    </lineage>
</organism>
<evidence type="ECO:0000313" key="1">
    <source>
        <dbReference type="EMBL" id="KAK3319489.1"/>
    </source>
</evidence>
<evidence type="ECO:0000313" key="2">
    <source>
        <dbReference type="Proteomes" id="UP001286456"/>
    </source>
</evidence>
<protein>
    <submittedName>
        <fullName evidence="1">Uncharacterized protein</fullName>
    </submittedName>
</protein>
<dbReference type="Proteomes" id="UP001286456">
    <property type="component" value="Unassembled WGS sequence"/>
</dbReference>
<comment type="caution">
    <text evidence="1">The sequence shown here is derived from an EMBL/GenBank/DDBJ whole genome shotgun (WGS) entry which is preliminary data.</text>
</comment>
<gene>
    <name evidence="1" type="ORF">B0T19DRAFT_432556</name>
</gene>
<keyword evidence="2" id="KW-1185">Reference proteome</keyword>
<sequence>MAAQLQLSLRALSVAMHACTVDCSAGMGLTWRMESSRSAGLAGWRGLCQRESYFGLKGLVRVDHSADHGGY</sequence>
<reference evidence="1" key="1">
    <citation type="journal article" date="2023" name="Mol. Phylogenet. Evol.">
        <title>Genome-scale phylogeny and comparative genomics of the fungal order Sordariales.</title>
        <authorList>
            <person name="Hensen N."/>
            <person name="Bonometti L."/>
            <person name="Westerberg I."/>
            <person name="Brannstrom I.O."/>
            <person name="Guillou S."/>
            <person name="Cros-Aarteil S."/>
            <person name="Calhoun S."/>
            <person name="Haridas S."/>
            <person name="Kuo A."/>
            <person name="Mondo S."/>
            <person name="Pangilinan J."/>
            <person name="Riley R."/>
            <person name="LaButti K."/>
            <person name="Andreopoulos B."/>
            <person name="Lipzen A."/>
            <person name="Chen C."/>
            <person name="Yan M."/>
            <person name="Daum C."/>
            <person name="Ng V."/>
            <person name="Clum A."/>
            <person name="Steindorff A."/>
            <person name="Ohm R.A."/>
            <person name="Martin F."/>
            <person name="Silar P."/>
            <person name="Natvig D.O."/>
            <person name="Lalanne C."/>
            <person name="Gautier V."/>
            <person name="Ament-Velasquez S.L."/>
            <person name="Kruys A."/>
            <person name="Hutchinson M.I."/>
            <person name="Powell A.J."/>
            <person name="Barry K."/>
            <person name="Miller A.N."/>
            <person name="Grigoriev I.V."/>
            <person name="Debuchy R."/>
            <person name="Gladieux P."/>
            <person name="Hiltunen Thoren M."/>
            <person name="Johannesson H."/>
        </authorList>
    </citation>
    <scope>NUCLEOTIDE SEQUENCE</scope>
    <source>
        <strain evidence="1">SMH4131-1</strain>
    </source>
</reference>
<proteinExistence type="predicted"/>
<accession>A0AAE0M698</accession>
<name>A0AAE0M698_9PEZI</name>
<reference evidence="1" key="2">
    <citation type="submission" date="2023-06" db="EMBL/GenBank/DDBJ databases">
        <authorList>
            <consortium name="Lawrence Berkeley National Laboratory"/>
            <person name="Haridas S."/>
            <person name="Hensen N."/>
            <person name="Bonometti L."/>
            <person name="Westerberg I."/>
            <person name="Brannstrom I.O."/>
            <person name="Guillou S."/>
            <person name="Cros-Aarteil S."/>
            <person name="Calhoun S."/>
            <person name="Kuo A."/>
            <person name="Mondo S."/>
            <person name="Pangilinan J."/>
            <person name="Riley R."/>
            <person name="Labutti K."/>
            <person name="Andreopoulos B."/>
            <person name="Lipzen A."/>
            <person name="Chen C."/>
            <person name="Yanf M."/>
            <person name="Daum C."/>
            <person name="Ng V."/>
            <person name="Clum A."/>
            <person name="Steindorff A."/>
            <person name="Ohm R."/>
            <person name="Martin F."/>
            <person name="Silar P."/>
            <person name="Natvig D."/>
            <person name="Lalanne C."/>
            <person name="Gautier V."/>
            <person name="Ament-Velasquez S.L."/>
            <person name="Kruys A."/>
            <person name="Hutchinson M.I."/>
            <person name="Powell A.J."/>
            <person name="Barry K."/>
            <person name="Miller A.N."/>
            <person name="Grigoriev I.V."/>
            <person name="Debuchy R."/>
            <person name="Gladieux P."/>
            <person name="Thoren M.H."/>
            <person name="Johannesson H."/>
        </authorList>
    </citation>
    <scope>NUCLEOTIDE SEQUENCE</scope>
    <source>
        <strain evidence="1">SMH4131-1</strain>
    </source>
</reference>
<dbReference type="AlphaFoldDB" id="A0AAE0M698"/>